<sequence>MTPKYSQKNPFPRRDIETCWICQKRPADSHEHAFKASRIRELMVDGEPLHVPVDGVVYQVRGPKSKTIKFGKTICQKCNNELTKPFDDAYDHFIAFQYEHFDYFRERDEYQWSEIFDGTDFTQRDLERYYLKNVGCRIVDAGAHVPEKIRTYLFNDWQLPSHSLLFYRNYEVDEAFRILSTIGGGEHTDFMNTYARASAVGLDGNAYVQGQPLGYFAAVIQDGPVGVVFQWADPSIEQIPPLTFGIQPNFFMRDREMFQGPIRELLNTWDDYTRGAFLYRDLEKVRAELEGLTAQLKDPALQPVEKFSAMYMARTKQKRGYALLAELQEIYPEALRLTGRGQ</sequence>
<protein>
    <submittedName>
        <fullName evidence="1">Uncharacterized protein</fullName>
    </submittedName>
</protein>
<reference evidence="1" key="1">
    <citation type="submission" date="2015-04" db="EMBL/GenBank/DDBJ databases">
        <title>Draft Genome Sequences of Three Species of Emerging Human-Pathogenic Corynebacteria.</title>
        <authorList>
            <person name="Pacheco L.G."/>
            <person name="Mattos-Guaraldi A.L."/>
            <person name="Santos C.S."/>
            <person name="Veras A.O."/>
            <person name="Guimaraes L.C."/>
            <person name="Abreu V."/>
            <person name="Pereira F.L."/>
            <person name="Soares S.C."/>
            <person name="Dorella F.A."/>
            <person name="Carvalho A.F."/>
            <person name="Leal C.G."/>
            <person name="Figueiredo H.C."/>
            <person name="Ramos J.N."/>
            <person name="Vieira V."/>
            <person name="Farfour E."/>
            <person name="Guiso N."/>
            <person name="Hirata R.Jr."/>
            <person name="Ramos R.T."/>
            <person name="Azevedo V."/>
            <person name="Silva A."/>
        </authorList>
    </citation>
    <scope>NUCLEOTIDE SEQUENCE</scope>
    <source>
        <strain evidence="1">1941</strain>
    </source>
</reference>
<name>A0ACC4U940_9CORY</name>
<keyword evidence="2" id="KW-1185">Reference proteome</keyword>
<proteinExistence type="predicted"/>
<accession>A0ACC4U940</accession>
<organism evidence="1 2">
    <name type="scientific">Corynebacterium minutissimum</name>
    <dbReference type="NCBI Taxonomy" id="38301"/>
    <lineage>
        <taxon>Bacteria</taxon>
        <taxon>Bacillati</taxon>
        <taxon>Actinomycetota</taxon>
        <taxon>Actinomycetes</taxon>
        <taxon>Mycobacteriales</taxon>
        <taxon>Corynebacteriaceae</taxon>
        <taxon>Corynebacterium</taxon>
    </lineage>
</organism>
<evidence type="ECO:0000313" key="2">
    <source>
        <dbReference type="Proteomes" id="UP000034245"/>
    </source>
</evidence>
<dbReference type="EMBL" id="LAYQ01000022">
    <property type="protein sequence ID" value="KKO77926.1"/>
    <property type="molecule type" value="Genomic_DNA"/>
</dbReference>
<evidence type="ECO:0000313" key="1">
    <source>
        <dbReference type="EMBL" id="KKO77926.1"/>
    </source>
</evidence>
<gene>
    <name evidence="1" type="ORF">WU87_10890</name>
</gene>
<comment type="caution">
    <text evidence="1">The sequence shown here is derived from an EMBL/GenBank/DDBJ whole genome shotgun (WGS) entry which is preliminary data.</text>
</comment>
<dbReference type="Proteomes" id="UP000034245">
    <property type="component" value="Unassembled WGS sequence"/>
</dbReference>